<name>A0A4Y2D6E4_ARAVE</name>
<protein>
    <submittedName>
        <fullName evidence="2">Uncharacterized protein</fullName>
    </submittedName>
</protein>
<evidence type="ECO:0000313" key="2">
    <source>
        <dbReference type="EMBL" id="GBM12342.1"/>
    </source>
</evidence>
<keyword evidence="3" id="KW-1185">Reference proteome</keyword>
<evidence type="ECO:0000256" key="1">
    <source>
        <dbReference type="SAM" id="MobiDB-lite"/>
    </source>
</evidence>
<feature type="compositionally biased region" description="Polar residues" evidence="1">
    <location>
        <begin position="12"/>
        <end position="21"/>
    </location>
</feature>
<organism evidence="2 3">
    <name type="scientific">Araneus ventricosus</name>
    <name type="common">Orbweaver spider</name>
    <name type="synonym">Epeira ventricosa</name>
    <dbReference type="NCBI Taxonomy" id="182803"/>
    <lineage>
        <taxon>Eukaryota</taxon>
        <taxon>Metazoa</taxon>
        <taxon>Ecdysozoa</taxon>
        <taxon>Arthropoda</taxon>
        <taxon>Chelicerata</taxon>
        <taxon>Arachnida</taxon>
        <taxon>Araneae</taxon>
        <taxon>Araneomorphae</taxon>
        <taxon>Entelegynae</taxon>
        <taxon>Araneoidea</taxon>
        <taxon>Araneidae</taxon>
        <taxon>Araneus</taxon>
    </lineage>
</organism>
<proteinExistence type="predicted"/>
<dbReference type="EMBL" id="BGPR01000312">
    <property type="protein sequence ID" value="GBM12342.1"/>
    <property type="molecule type" value="Genomic_DNA"/>
</dbReference>
<sequence>MSSSSSDGSSKLRGQSKNSPRVASKRDVNIKDHLHVLSSAMPIANLIYRITATIESIDRDMLQKVCQELQYKLDACRVVKGSHIEHL</sequence>
<accession>A0A4Y2D6E4</accession>
<comment type="caution">
    <text evidence="2">The sequence shown here is derived from an EMBL/GenBank/DDBJ whole genome shotgun (WGS) entry which is preliminary data.</text>
</comment>
<evidence type="ECO:0000313" key="3">
    <source>
        <dbReference type="Proteomes" id="UP000499080"/>
    </source>
</evidence>
<reference evidence="2 3" key="1">
    <citation type="journal article" date="2019" name="Sci. Rep.">
        <title>Orb-weaving spider Araneus ventricosus genome elucidates the spidroin gene catalogue.</title>
        <authorList>
            <person name="Kono N."/>
            <person name="Nakamura H."/>
            <person name="Ohtoshi R."/>
            <person name="Moran D.A.P."/>
            <person name="Shinohara A."/>
            <person name="Yoshida Y."/>
            <person name="Fujiwara M."/>
            <person name="Mori M."/>
            <person name="Tomita M."/>
            <person name="Arakawa K."/>
        </authorList>
    </citation>
    <scope>NUCLEOTIDE SEQUENCE [LARGE SCALE GENOMIC DNA]</scope>
</reference>
<feature type="region of interest" description="Disordered" evidence="1">
    <location>
        <begin position="1"/>
        <end position="26"/>
    </location>
</feature>
<gene>
    <name evidence="2" type="ORF">AVEN_116782_1</name>
</gene>
<dbReference type="Proteomes" id="UP000499080">
    <property type="component" value="Unassembled WGS sequence"/>
</dbReference>
<dbReference type="OrthoDB" id="6470414at2759"/>
<dbReference type="AlphaFoldDB" id="A0A4Y2D6E4"/>